<proteinExistence type="predicted"/>
<evidence type="ECO:0000313" key="1">
    <source>
        <dbReference type="EMBL" id="QDU56155.1"/>
    </source>
</evidence>
<dbReference type="EMBL" id="CP036278">
    <property type="protein sequence ID" value="QDU56155.1"/>
    <property type="molecule type" value="Genomic_DNA"/>
</dbReference>
<gene>
    <name evidence="1" type="ORF">Pan181_23590</name>
</gene>
<organism evidence="1 2">
    <name type="scientific">Aeoliella mucimassa</name>
    <dbReference type="NCBI Taxonomy" id="2527972"/>
    <lineage>
        <taxon>Bacteria</taxon>
        <taxon>Pseudomonadati</taxon>
        <taxon>Planctomycetota</taxon>
        <taxon>Planctomycetia</taxon>
        <taxon>Pirellulales</taxon>
        <taxon>Lacipirellulaceae</taxon>
        <taxon>Aeoliella</taxon>
    </lineage>
</organism>
<evidence type="ECO:0000313" key="2">
    <source>
        <dbReference type="Proteomes" id="UP000315750"/>
    </source>
</evidence>
<keyword evidence="2" id="KW-1185">Reference proteome</keyword>
<reference evidence="1 2" key="1">
    <citation type="submission" date="2019-02" db="EMBL/GenBank/DDBJ databases">
        <title>Deep-cultivation of Planctomycetes and their phenomic and genomic characterization uncovers novel biology.</title>
        <authorList>
            <person name="Wiegand S."/>
            <person name="Jogler M."/>
            <person name="Boedeker C."/>
            <person name="Pinto D."/>
            <person name="Vollmers J."/>
            <person name="Rivas-Marin E."/>
            <person name="Kohn T."/>
            <person name="Peeters S.H."/>
            <person name="Heuer A."/>
            <person name="Rast P."/>
            <person name="Oberbeckmann S."/>
            <person name="Bunk B."/>
            <person name="Jeske O."/>
            <person name="Meyerdierks A."/>
            <person name="Storesund J.E."/>
            <person name="Kallscheuer N."/>
            <person name="Luecker S."/>
            <person name="Lage O.M."/>
            <person name="Pohl T."/>
            <person name="Merkel B.J."/>
            <person name="Hornburger P."/>
            <person name="Mueller R.-W."/>
            <person name="Bruemmer F."/>
            <person name="Labrenz M."/>
            <person name="Spormann A.M."/>
            <person name="Op den Camp H."/>
            <person name="Overmann J."/>
            <person name="Amann R."/>
            <person name="Jetten M.S.M."/>
            <person name="Mascher T."/>
            <person name="Medema M.H."/>
            <person name="Devos D.P."/>
            <person name="Kaster A.-K."/>
            <person name="Ovreas L."/>
            <person name="Rohde M."/>
            <person name="Galperin M.Y."/>
            <person name="Jogler C."/>
        </authorList>
    </citation>
    <scope>NUCLEOTIDE SEQUENCE [LARGE SCALE GENOMIC DNA]</scope>
    <source>
        <strain evidence="1 2">Pan181</strain>
    </source>
</reference>
<sequence>MPNKPRMPDPSPEEIAQACAEIRKGWSKVERAKRKAQKVDEWCPPALSEMVEVNE</sequence>
<dbReference type="KEGG" id="amuc:Pan181_23590"/>
<accession>A0A518AN45</accession>
<protein>
    <submittedName>
        <fullName evidence="1">Uncharacterized protein</fullName>
    </submittedName>
</protein>
<dbReference type="Proteomes" id="UP000315750">
    <property type="component" value="Chromosome"/>
</dbReference>
<dbReference type="AlphaFoldDB" id="A0A518AN45"/>
<name>A0A518AN45_9BACT</name>